<proteinExistence type="inferred from homology"/>
<comment type="cofactor">
    <cofactor evidence="1 7">
        <name>Zn(2+)</name>
        <dbReference type="ChEBI" id="CHEBI:29105"/>
    </cofactor>
</comment>
<evidence type="ECO:0000256" key="4">
    <source>
        <dbReference type="ARBA" id="ARBA00022723"/>
    </source>
</evidence>
<accession>Q01NE8</accession>
<dbReference type="AlphaFoldDB" id="Q01NE8"/>
<dbReference type="STRING" id="234267.Acid_7928"/>
<dbReference type="GO" id="GO:0008270">
    <property type="term" value="F:zinc ion binding"/>
    <property type="evidence" value="ECO:0007669"/>
    <property type="project" value="InterPro"/>
</dbReference>
<evidence type="ECO:0000256" key="7">
    <source>
        <dbReference type="RuleBase" id="RU361277"/>
    </source>
</evidence>
<feature type="domain" description="Enoyl reductase (ER)" evidence="8">
    <location>
        <begin position="8"/>
        <end position="317"/>
    </location>
</feature>
<dbReference type="InterPro" id="IPR020843">
    <property type="entry name" value="ER"/>
</dbReference>
<sequence length="319" mass="33456">MKAAILPAARAAVTVEPIHLGEPAPGEVLLRMEACGICHSDLFVCGLEKLPLAPLTLGHEGIGRVEAVGPDVTEWSAGDRGGVTFLGTTCGTCEWCRAGRERFCPRQTNFGYTLQGALGEYAMVPASSLVRVPEDIAAVDAAPLCCAGWTAYGALREAGLRAGQSVALFGYGGLGHLALQIARHQGLRVAVADPTEEKIAMARADGAEGETRNADAAIVFTAAAAAIPQAFKALRRNGTLILVGLATTTYELPLVDTVLKGITIRGSYLGSREDLAAVFGLARQGVLRPHVHQHGLEETPALLEQMRRGALAGRAVITF</sequence>
<dbReference type="eggNOG" id="COG1064">
    <property type="taxonomic scope" value="Bacteria"/>
</dbReference>
<evidence type="ECO:0000256" key="3">
    <source>
        <dbReference type="ARBA" id="ARBA00013190"/>
    </source>
</evidence>
<dbReference type="GO" id="GO:0005737">
    <property type="term" value="C:cytoplasm"/>
    <property type="evidence" value="ECO:0007669"/>
    <property type="project" value="TreeGrafter"/>
</dbReference>
<dbReference type="InterPro" id="IPR011032">
    <property type="entry name" value="GroES-like_sf"/>
</dbReference>
<dbReference type="PANTHER" id="PTHR42940:SF8">
    <property type="entry name" value="VACUOLAR PROTEIN SORTING-ASSOCIATED PROTEIN 11"/>
    <property type="match status" value="1"/>
</dbReference>
<evidence type="ECO:0000256" key="5">
    <source>
        <dbReference type="ARBA" id="ARBA00022833"/>
    </source>
</evidence>
<evidence type="ECO:0000256" key="2">
    <source>
        <dbReference type="ARBA" id="ARBA00008072"/>
    </source>
</evidence>
<protein>
    <recommendedName>
        <fullName evidence="3">alcohol dehydrogenase</fullName>
        <ecNumber evidence="3">1.1.1.1</ecNumber>
    </recommendedName>
</protein>
<comment type="similarity">
    <text evidence="2 7">Belongs to the zinc-containing alcohol dehydrogenase family.</text>
</comment>
<evidence type="ECO:0000256" key="6">
    <source>
        <dbReference type="ARBA" id="ARBA00023002"/>
    </source>
</evidence>
<dbReference type="Gene3D" id="3.40.50.720">
    <property type="entry name" value="NAD(P)-binding Rossmann-like Domain"/>
    <property type="match status" value="1"/>
</dbReference>
<evidence type="ECO:0000313" key="9">
    <source>
        <dbReference type="EMBL" id="ABJ88822.1"/>
    </source>
</evidence>
<dbReference type="InterPro" id="IPR002328">
    <property type="entry name" value="ADH_Zn_CS"/>
</dbReference>
<dbReference type="Gene3D" id="3.90.180.10">
    <property type="entry name" value="Medium-chain alcohol dehydrogenases, catalytic domain"/>
    <property type="match status" value="1"/>
</dbReference>
<reference evidence="9" key="1">
    <citation type="submission" date="2006-10" db="EMBL/GenBank/DDBJ databases">
        <title>Complete sequence of Solibacter usitatus Ellin6076.</title>
        <authorList>
            <consortium name="US DOE Joint Genome Institute"/>
            <person name="Copeland A."/>
            <person name="Lucas S."/>
            <person name="Lapidus A."/>
            <person name="Barry K."/>
            <person name="Detter J.C."/>
            <person name="Glavina del Rio T."/>
            <person name="Hammon N."/>
            <person name="Israni S."/>
            <person name="Dalin E."/>
            <person name="Tice H."/>
            <person name="Pitluck S."/>
            <person name="Thompson L.S."/>
            <person name="Brettin T."/>
            <person name="Bruce D."/>
            <person name="Han C."/>
            <person name="Tapia R."/>
            <person name="Gilna P."/>
            <person name="Schmutz J."/>
            <person name="Larimer F."/>
            <person name="Land M."/>
            <person name="Hauser L."/>
            <person name="Kyrpides N."/>
            <person name="Mikhailova N."/>
            <person name="Janssen P.H."/>
            <person name="Kuske C.R."/>
            <person name="Richardson P."/>
        </authorList>
    </citation>
    <scope>NUCLEOTIDE SEQUENCE</scope>
    <source>
        <strain evidence="9">Ellin6076</strain>
    </source>
</reference>
<evidence type="ECO:0000256" key="1">
    <source>
        <dbReference type="ARBA" id="ARBA00001947"/>
    </source>
</evidence>
<dbReference type="PANTHER" id="PTHR42940">
    <property type="entry name" value="ALCOHOL DEHYDROGENASE 1-RELATED"/>
    <property type="match status" value="1"/>
</dbReference>
<gene>
    <name evidence="9" type="ordered locus">Acid_7928</name>
</gene>
<name>Q01NE8_SOLUE</name>
<dbReference type="Pfam" id="PF08240">
    <property type="entry name" value="ADH_N"/>
    <property type="match status" value="1"/>
</dbReference>
<dbReference type="InterPro" id="IPR013149">
    <property type="entry name" value="ADH-like_C"/>
</dbReference>
<dbReference type="PROSITE" id="PS00059">
    <property type="entry name" value="ADH_ZINC"/>
    <property type="match status" value="1"/>
</dbReference>
<dbReference type="InParanoid" id="Q01NE8"/>
<dbReference type="KEGG" id="sus:Acid_7928"/>
<dbReference type="SMART" id="SM00829">
    <property type="entry name" value="PKS_ER"/>
    <property type="match status" value="1"/>
</dbReference>
<dbReference type="InterPro" id="IPR036291">
    <property type="entry name" value="NAD(P)-bd_dom_sf"/>
</dbReference>
<dbReference type="SUPFAM" id="SSF51735">
    <property type="entry name" value="NAD(P)-binding Rossmann-fold domains"/>
    <property type="match status" value="1"/>
</dbReference>
<keyword evidence="5 7" id="KW-0862">Zinc</keyword>
<dbReference type="EMBL" id="CP000473">
    <property type="protein sequence ID" value="ABJ88822.1"/>
    <property type="molecule type" value="Genomic_DNA"/>
</dbReference>
<dbReference type="FunCoup" id="Q01NE8">
    <property type="interactions" value="190"/>
</dbReference>
<keyword evidence="6" id="KW-0560">Oxidoreductase</keyword>
<dbReference type="HOGENOM" id="CLU_026673_20_1_0"/>
<dbReference type="EC" id="1.1.1.1" evidence="3"/>
<organism evidence="9">
    <name type="scientific">Solibacter usitatus (strain Ellin6076)</name>
    <dbReference type="NCBI Taxonomy" id="234267"/>
    <lineage>
        <taxon>Bacteria</taxon>
        <taxon>Pseudomonadati</taxon>
        <taxon>Acidobacteriota</taxon>
        <taxon>Terriglobia</taxon>
        <taxon>Bryobacterales</taxon>
        <taxon>Solibacteraceae</taxon>
        <taxon>Candidatus Solibacter</taxon>
    </lineage>
</organism>
<dbReference type="GO" id="GO:0004022">
    <property type="term" value="F:alcohol dehydrogenase (NAD+) activity"/>
    <property type="evidence" value="ECO:0007669"/>
    <property type="project" value="UniProtKB-EC"/>
</dbReference>
<dbReference type="SUPFAM" id="SSF50129">
    <property type="entry name" value="GroES-like"/>
    <property type="match status" value="1"/>
</dbReference>
<dbReference type="Pfam" id="PF00107">
    <property type="entry name" value="ADH_zinc_N"/>
    <property type="match status" value="1"/>
</dbReference>
<keyword evidence="4 7" id="KW-0479">Metal-binding</keyword>
<evidence type="ECO:0000259" key="8">
    <source>
        <dbReference type="SMART" id="SM00829"/>
    </source>
</evidence>
<dbReference type="InterPro" id="IPR013154">
    <property type="entry name" value="ADH-like_N"/>
</dbReference>